<evidence type="ECO:0000313" key="2">
    <source>
        <dbReference type="Ensembl" id="ENSP00000505283.1"/>
    </source>
</evidence>
<organism evidence="2 3">
    <name type="scientific">Homo sapiens</name>
    <name type="common">Human</name>
    <dbReference type="NCBI Taxonomy" id="9606"/>
    <lineage>
        <taxon>Eukaryota</taxon>
        <taxon>Metazoa</taxon>
        <taxon>Chordata</taxon>
        <taxon>Craniata</taxon>
        <taxon>Vertebrata</taxon>
        <taxon>Euteleostomi</taxon>
        <taxon>Mammalia</taxon>
        <taxon>Eutheria</taxon>
        <taxon>Euarchontoglires</taxon>
        <taxon>Primates</taxon>
        <taxon>Haplorrhini</taxon>
        <taxon>Catarrhini</taxon>
        <taxon>Hominidae</taxon>
        <taxon>Homo</taxon>
    </lineage>
</organism>
<dbReference type="AlphaFoldDB" id="A0A7P0T8T0"/>
<dbReference type="EMBL" id="KF510885">
    <property type="status" value="NOT_ANNOTATED_CDS"/>
    <property type="molecule type" value="Genomic_DNA"/>
</dbReference>
<feature type="region of interest" description="Disordered" evidence="1">
    <location>
        <begin position="1"/>
        <end position="21"/>
    </location>
</feature>
<sequence length="50" mass="5853">MEEKRRKYSISSDNSDTTDSKAFQFGLLQGKHLNSDQAHRPRWEEAALWS</sequence>
<evidence type="ECO:0000313" key="3">
    <source>
        <dbReference type="Proteomes" id="UP000005640"/>
    </source>
</evidence>
<dbReference type="Proteomes" id="UP000005640">
    <property type="component" value="Chromosome 5"/>
</dbReference>
<keyword evidence="3" id="KW-1185">Reference proteome</keyword>
<accession>A0A7P0T8T0</accession>
<reference evidence="2 3" key="1">
    <citation type="journal article" date="2001" name="Nature">
        <title>Initial sequencing and analysis of the human genome.</title>
        <authorList>
            <consortium name="International Human Genome Sequencing Consortium"/>
            <person name="Lander E.S."/>
            <person name="Linton L.M."/>
            <person name="Birren B."/>
            <person name="Nusbaum C."/>
            <person name="Zody M.C."/>
            <person name="Baldwin J."/>
            <person name="Devon K."/>
            <person name="Dewar K."/>
            <person name="Doyle M."/>
            <person name="FitzHugh W."/>
            <person name="Funke R."/>
            <person name="Gage D."/>
            <person name="Harris K."/>
            <person name="Heaford A."/>
            <person name="Howland J."/>
            <person name="Kann L."/>
            <person name="Lehoczky J."/>
            <person name="LeVine R."/>
            <person name="McEwan P."/>
            <person name="McKernan K."/>
            <person name="Meldrim J."/>
            <person name="Mesirov J.P."/>
            <person name="Miranda C."/>
            <person name="Morris W."/>
            <person name="Naylor J."/>
            <person name="Raymond C."/>
            <person name="Rosetti M."/>
            <person name="Santos R."/>
            <person name="Sheridan A."/>
            <person name="Sougnez C."/>
            <person name="Stange-Thomann N."/>
            <person name="Stojanovic N."/>
            <person name="Subramanian A."/>
            <person name="Wyman D."/>
            <person name="Rogers J."/>
            <person name="Sulston J."/>
            <person name="Ainscough R."/>
            <person name="Beck S."/>
            <person name="Bentley D."/>
            <person name="Burton J."/>
            <person name="Clee C."/>
            <person name="Carter N."/>
            <person name="Coulson A."/>
            <person name="Deadman R."/>
            <person name="Deloukas P."/>
            <person name="Dunham A."/>
            <person name="Dunham I."/>
            <person name="Durbin R."/>
            <person name="French L."/>
            <person name="Grafham D."/>
            <person name="Gregory S."/>
            <person name="Hubbard T."/>
            <person name="Humphray S."/>
            <person name="Hunt A."/>
            <person name="Jones M."/>
            <person name="Lloyd C."/>
            <person name="McMurray A."/>
            <person name="Matthews L."/>
            <person name="Mercer S."/>
            <person name="Milne S."/>
            <person name="Mullikin J.C."/>
            <person name="Mungall A."/>
            <person name="Plumb R."/>
            <person name="Ross M."/>
            <person name="Shownkeen R."/>
            <person name="Sims S."/>
            <person name="Waterston R.H."/>
            <person name="Wilson R.K."/>
            <person name="Hillier L.W."/>
            <person name="McPherson J.D."/>
            <person name="Marra M.A."/>
            <person name="Mardis E.R."/>
            <person name="Fulton L.A."/>
            <person name="Chinwalla A.T."/>
            <person name="Pepin K.H."/>
            <person name="Gish W.R."/>
            <person name="Chissoe S.L."/>
            <person name="Wendl M.C."/>
            <person name="Delehaunty K.D."/>
            <person name="Miner T.L."/>
            <person name="Delehaunty A."/>
            <person name="Kramer J.B."/>
            <person name="Cook L.L."/>
            <person name="Fulton R.S."/>
            <person name="Johnson D.L."/>
            <person name="Minx P.J."/>
            <person name="Clifton S.W."/>
            <person name="Hawkins T."/>
            <person name="Branscomb E."/>
            <person name="Predki P."/>
            <person name="Richardson P."/>
            <person name="Wenning S."/>
            <person name="Slezak T."/>
            <person name="Doggett N."/>
            <person name="Cheng J.F."/>
            <person name="Olsen A."/>
            <person name="Lucas S."/>
            <person name="Elkin C."/>
            <person name="Uberbacher E."/>
            <person name="Frazier M."/>
            <person name="Gibbs R.A."/>
            <person name="Muzny D.M."/>
            <person name="Scherer S.E."/>
            <person name="Bouck J.B."/>
            <person name="Sodergren E.J."/>
            <person name="Worley K.C."/>
            <person name="Rives C.M."/>
            <person name="Gorrell J.H."/>
            <person name="Metzker M.L."/>
            <person name="Naylor S.L."/>
            <person name="Kucherlapati R.S."/>
            <person name="Nelson D.L."/>
            <person name="Weinstock G.M."/>
            <person name="Sakaki Y."/>
            <person name="Fujiyama A."/>
            <person name="Hattori M."/>
            <person name="Yada T."/>
            <person name="Toyoda A."/>
            <person name="Itoh T."/>
            <person name="Kawagoe C."/>
            <person name="Watanabe H."/>
            <person name="Totoki Y."/>
            <person name="Taylor T."/>
            <person name="Weissenbach J."/>
            <person name="Heilig R."/>
            <person name="Saurin W."/>
            <person name="Artiguenave F."/>
            <person name="Brottier P."/>
            <person name="Bruls T."/>
            <person name="Pelletier E."/>
            <person name="Robert C."/>
            <person name="Wincker P."/>
            <person name="Smith D.R."/>
            <person name="Doucette-Stamm L."/>
            <person name="Rubenfield M."/>
            <person name="Weinstock K."/>
            <person name="Lee H.M."/>
            <person name="Dubois J."/>
            <person name="Rosenthal A."/>
            <person name="Platzer M."/>
            <person name="Nyakatura G."/>
            <person name="Taudien S."/>
            <person name="Rump A."/>
            <person name="Yang H."/>
            <person name="Yu J."/>
            <person name="Wang J."/>
            <person name="Huang G."/>
            <person name="Gu J."/>
            <person name="Hood L."/>
            <person name="Rowen L."/>
            <person name="Madan A."/>
            <person name="Qin S."/>
            <person name="Davis R.W."/>
            <person name="Federspiel N.A."/>
            <person name="Abola A.P."/>
            <person name="Proctor M.J."/>
            <person name="Myers R.M."/>
            <person name="Schmutz J."/>
            <person name="Dickson M."/>
            <person name="Grimwood J."/>
            <person name="Cox D.R."/>
            <person name="Olson M.V."/>
            <person name="Kaul R."/>
            <person name="Raymond C."/>
            <person name="Shimizu N."/>
            <person name="Kawasaki K."/>
            <person name="Minoshima S."/>
            <person name="Evans G.A."/>
            <person name="Athanasiou M."/>
            <person name="Schultz R."/>
            <person name="Roe B.A."/>
            <person name="Chen F."/>
            <person name="Pan H."/>
            <person name="Ramser J."/>
            <person name="Lehrach H."/>
            <person name="Reinhardt R."/>
            <person name="McCombie W.R."/>
            <person name="de la Bastide M."/>
            <person name="Dedhia N."/>
            <person name="Blocker H."/>
            <person name="Hornischer K."/>
            <person name="Nordsiek G."/>
            <person name="Agarwala R."/>
            <person name="Aravind L."/>
            <person name="Bailey J.A."/>
            <person name="Bateman A."/>
            <person name="Batzoglou S."/>
            <person name="Birney E."/>
            <person name="Bork P."/>
            <person name="Brown D.G."/>
            <person name="Burge C.B."/>
            <person name="Cerutti L."/>
            <person name="Chen H.C."/>
            <person name="Church D."/>
            <person name="Clamp M."/>
            <person name="Copley R.R."/>
            <person name="Doerks T."/>
            <person name="Eddy S.R."/>
            <person name="Eichler E.E."/>
            <person name="Furey T.S."/>
            <person name="Galagan J."/>
            <person name="Gilbert J.G."/>
            <person name="Harmon C."/>
            <person name="Hayashizaki Y."/>
            <person name="Haussler D."/>
            <person name="Hermjakob H."/>
            <person name="Hokamp K."/>
            <person name="Jang W."/>
            <person name="Johnson L.S."/>
            <person name="Jones T.A."/>
            <person name="Kasif S."/>
            <person name="Kaspryzk A."/>
            <person name="Kennedy S."/>
            <person name="Kent W.J."/>
            <person name="Kitts P."/>
            <person name="Koonin E.V."/>
            <person name="Korf I."/>
            <person name="Kulp D."/>
            <person name="Lancet D."/>
            <person name="Lowe T.M."/>
            <person name="McLysaght A."/>
            <person name="Mikkelsen T."/>
            <person name="Moran J.V."/>
            <person name="Mulder N."/>
            <person name="Pollara V.J."/>
            <person name="Ponting C.P."/>
            <person name="Schuler G."/>
            <person name="Schultz J."/>
            <person name="Slater G."/>
            <person name="Smit A.F."/>
            <person name="Stupka E."/>
            <person name="Szustakowski J."/>
            <person name="Thierry-Mieg D."/>
            <person name="Thierry-Mieg J."/>
            <person name="Wagner L."/>
            <person name="Wallis J."/>
            <person name="Wheeler R."/>
            <person name="Williams A."/>
            <person name="Wolf Y.I."/>
            <person name="Wolfe K.H."/>
            <person name="Yang S.P."/>
            <person name="Yeh R.F."/>
            <person name="Collins F."/>
            <person name="Guyer M.S."/>
            <person name="Peterson J."/>
            <person name="Felsenfeld A."/>
            <person name="Wetterstrand K.A."/>
            <person name="Patrinos A."/>
            <person name="Morgan M.J."/>
            <person name="de Jong P."/>
            <person name="Catanese J.J."/>
            <person name="Osoegawa K."/>
            <person name="Shizuya H."/>
            <person name="Choi S."/>
            <person name="Chen Y.J."/>
        </authorList>
    </citation>
    <scope>NUCLEOTIDE SEQUENCE [LARGE SCALE GENOMIC DNA]</scope>
</reference>
<reference evidence="2 3" key="2">
    <citation type="journal article" date="2004" name="Nature">
        <title>The DNA sequence and comparative analysis of human chromosome 5.</title>
        <authorList>
            <person name="Schmutz J."/>
            <person name="Martin J."/>
            <person name="Terry A."/>
            <person name="Couronne O."/>
            <person name="Grimwood J."/>
            <person name="Lowry S."/>
            <person name="Gordon L.A."/>
            <person name="Scott D."/>
            <person name="Xie G."/>
            <person name="Huang W."/>
            <person name="Hellsten U."/>
            <person name="Tran-Gyamfi M."/>
            <person name="She X."/>
            <person name="Prabhakar S."/>
            <person name="Aerts A."/>
            <person name="Altherr M."/>
            <person name="Bajorek E."/>
            <person name="Black S."/>
            <person name="Branscomb E."/>
            <person name="Caoile C."/>
            <person name="Challacombe J.F."/>
            <person name="Chan Y.M."/>
            <person name="Denys M."/>
            <person name="Detter J.C."/>
            <person name="Escobar J."/>
            <person name="Flowers D."/>
            <person name="Fotopulos D."/>
            <person name="Glavina T."/>
            <person name="Gomez M."/>
            <person name="Gonzales E."/>
            <person name="Goodstein D."/>
            <person name="Grigoriev I."/>
            <person name="Groza M."/>
            <person name="Hammon N."/>
            <person name="Hawkins T."/>
            <person name="Haydu L."/>
            <person name="Israni S."/>
            <person name="Jett J."/>
            <person name="Kadner K."/>
            <person name="Kimball H."/>
            <person name="Kobayashi A."/>
            <person name="Lopez F."/>
            <person name="Lou Y."/>
            <person name="Martinez D."/>
            <person name="Medina C."/>
            <person name="Morgan J."/>
            <person name="Nandkeshwar R."/>
            <person name="Noonan J.P."/>
            <person name="Pitluck S."/>
            <person name="Pollard M."/>
            <person name="Predki P."/>
            <person name="Priest J."/>
            <person name="Ramirez L."/>
            <person name="Retterer J."/>
            <person name="Rodriguez A."/>
            <person name="Rogers S."/>
            <person name="Salamov A."/>
            <person name="Salazar A."/>
            <person name="Thayer N."/>
            <person name="Tice H."/>
            <person name="Tsai M."/>
            <person name="Ustaszewska A."/>
            <person name="Vo N."/>
            <person name="Wheeler J."/>
            <person name="Wu K."/>
            <person name="Yang J."/>
            <person name="Dickson M."/>
            <person name="Cheng J.F."/>
            <person name="Eichler E.E."/>
            <person name="Olsen A."/>
            <person name="Pennacchio L.A."/>
            <person name="Rokhsar D.S."/>
            <person name="Richardson P."/>
            <person name="Lucas S.M."/>
            <person name="Myers R.M."/>
            <person name="Rubin E.M."/>
        </authorList>
    </citation>
    <scope>NUCLEOTIDE SEQUENCE [LARGE SCALE GENOMIC DNA]</scope>
</reference>
<gene>
    <name evidence="2" type="primary">JADE2</name>
</gene>
<protein>
    <submittedName>
        <fullName evidence="2">Jade family PHD finger 2</fullName>
    </submittedName>
</protein>
<dbReference type="HGNC" id="HGNC:22984">
    <property type="gene designation" value="JADE2"/>
</dbReference>
<reference evidence="2 3" key="3">
    <citation type="journal article" date="2004" name="Nature">
        <title>Finishing the euchromatic sequence of the human genome.</title>
        <authorList>
            <consortium name="International Human Genome Sequencing Consortium"/>
        </authorList>
    </citation>
    <scope>NUCLEOTIDE SEQUENCE [LARGE SCALE GENOMIC DNA]</scope>
</reference>
<dbReference type="OrthoDB" id="20839at2759"/>
<dbReference type="EMBL" id="AC005355">
    <property type="status" value="NOT_ANNOTATED_CDS"/>
    <property type="molecule type" value="Genomic_DNA"/>
</dbReference>
<dbReference type="EMBL" id="AC106763">
    <property type="status" value="NOT_ANNOTATED_CDS"/>
    <property type="molecule type" value="Genomic_DNA"/>
</dbReference>
<name>A0A7P0T8T0_HUMAN</name>
<dbReference type="GeneTree" id="ENSGT00940000158570"/>
<evidence type="ECO:0000256" key="1">
    <source>
        <dbReference type="SAM" id="MobiDB-lite"/>
    </source>
</evidence>
<reference evidence="2" key="5">
    <citation type="submission" date="2025-09" db="UniProtKB">
        <authorList>
            <consortium name="Ensembl"/>
        </authorList>
    </citation>
    <scope>IDENTIFICATION</scope>
</reference>
<dbReference type="OpenTargets" id="ENSG00000043143"/>
<proteinExistence type="predicted"/>
<dbReference type="Ensembl" id="ENST00000681019.1">
    <property type="protein sequence ID" value="ENSP00000505283.1"/>
    <property type="gene ID" value="ENSG00000043143.22"/>
</dbReference>
<reference evidence="2" key="4">
    <citation type="submission" date="2025-08" db="UniProtKB">
        <authorList>
            <consortium name="Ensembl"/>
        </authorList>
    </citation>
    <scope>IDENTIFICATION</scope>
</reference>
<dbReference type="Ensembl" id="ENST00000681019.1">
    <property type="protein sequence ID" value="ENSP00000505283.1"/>
    <property type="gene ID" value="ENSG00000043143.23"/>
</dbReference>
<dbReference type="Bgee" id="ENSG00000043143">
    <property type="expression patterns" value="Expressed in palpebral conjunctiva and 185 other cell types or tissues"/>
</dbReference>